<dbReference type="EMBL" id="JAMLJN010000006">
    <property type="protein sequence ID" value="MCL9770552.1"/>
    <property type="molecule type" value="Genomic_DNA"/>
</dbReference>
<dbReference type="Pfam" id="PF25390">
    <property type="entry name" value="WD40_RLD"/>
    <property type="match status" value="1"/>
</dbReference>
<feature type="chain" id="PRO_5045130638" evidence="4">
    <location>
        <begin position="19"/>
        <end position="452"/>
    </location>
</feature>
<evidence type="ECO:0000256" key="2">
    <source>
        <dbReference type="ARBA" id="ARBA00022729"/>
    </source>
</evidence>
<keyword evidence="2 4" id="KW-0732">Signal</keyword>
<gene>
    <name evidence="7" type="ORF">NAT47_08985</name>
</gene>
<dbReference type="InterPro" id="IPR051553">
    <property type="entry name" value="Ran_GTPase-activating"/>
</dbReference>
<evidence type="ECO:0000256" key="3">
    <source>
        <dbReference type="ARBA" id="ARBA00022737"/>
    </source>
</evidence>
<feature type="signal peptide" evidence="4">
    <location>
        <begin position="1"/>
        <end position="18"/>
    </location>
</feature>
<proteinExistence type="predicted"/>
<dbReference type="PROSITE" id="PS00626">
    <property type="entry name" value="RCC1_2"/>
    <property type="match status" value="1"/>
</dbReference>
<dbReference type="InterPro" id="IPR026444">
    <property type="entry name" value="Secre_tail"/>
</dbReference>
<reference evidence="7 8" key="1">
    <citation type="submission" date="2022-05" db="EMBL/GenBank/DDBJ databases">
        <title>Flavobacterium sp., isolated from activated sludge.</title>
        <authorList>
            <person name="Ran Q."/>
        </authorList>
    </citation>
    <scope>NUCLEOTIDE SEQUENCE [LARGE SCALE GENOMIC DNA]</scope>
    <source>
        <strain evidence="7 8">HXWNR69</strain>
    </source>
</reference>
<evidence type="ECO:0000256" key="1">
    <source>
        <dbReference type="ARBA" id="ARBA00022658"/>
    </source>
</evidence>
<sequence length="452" mass="50144">MKIKLLFITVVYSLFSNAQCFRYVDAGNYFVLALKSDNTLWGWGANYNGELGDGTYQIRPTISQIGTESNWLAIATGSEHTIAIKTDGTLWAWGSNNSGQLGDGTTIKKNIPIQIGTDNDWQSVSTKAFTSFAIKNNGTLWGWGQNNISNVGLGFYSLNVTVPTQVGTESNWKNIYAGFDMTAAIKTDNTLWVWGSNLYGKLGVGGFSGNYLIPIQVGTDSNWKEVSTGYHTLALKHDGTIWAWGNNSSSELGDNTTINKDIPTQIGTDTDWLHIFATTYSSYAIKNNGTLWTWGNNSNYEMGNGTTLNINIPTQINNDNNWERVVSRGSHVEALKTDNSIYYWGANYGFLPATIVSLPTMMANNCSLSSESFYTDVKVQLFPNPSNHIITIENRSNQIITSIIFIDMLGKNVIAMDKNFDSISVENLEKGIYHVIINFENNIIETLKFIKK</sequence>
<comment type="caution">
    <text evidence="7">The sequence shown here is derived from an EMBL/GenBank/DDBJ whole genome shotgun (WGS) entry which is preliminary data.</text>
</comment>
<dbReference type="PROSITE" id="PS50012">
    <property type="entry name" value="RCC1_3"/>
    <property type="match status" value="5"/>
</dbReference>
<evidence type="ECO:0000259" key="6">
    <source>
        <dbReference type="Pfam" id="PF25390"/>
    </source>
</evidence>
<dbReference type="PANTHER" id="PTHR45982:SF1">
    <property type="entry name" value="REGULATOR OF CHROMOSOME CONDENSATION"/>
    <property type="match status" value="1"/>
</dbReference>
<dbReference type="InterPro" id="IPR058923">
    <property type="entry name" value="RCC1-like_dom"/>
</dbReference>
<name>A0ABT0TI78_9FLAO</name>
<dbReference type="Pfam" id="PF18962">
    <property type="entry name" value="Por_Secre_tail"/>
    <property type="match status" value="1"/>
</dbReference>
<dbReference type="Gene3D" id="2.130.10.30">
    <property type="entry name" value="Regulator of chromosome condensation 1/beta-lactamase-inhibitor protein II"/>
    <property type="match status" value="2"/>
</dbReference>
<feature type="domain" description="RCC1-like" evidence="6">
    <location>
        <begin position="16"/>
        <end position="317"/>
    </location>
</feature>
<keyword evidence="8" id="KW-1185">Reference proteome</keyword>
<keyword evidence="1" id="KW-0344">Guanine-nucleotide releasing factor</keyword>
<evidence type="ECO:0000313" key="8">
    <source>
        <dbReference type="Proteomes" id="UP001203342"/>
    </source>
</evidence>
<dbReference type="InterPro" id="IPR009091">
    <property type="entry name" value="RCC1/BLIP-II"/>
</dbReference>
<feature type="domain" description="Secretion system C-terminal sorting" evidence="5">
    <location>
        <begin position="381"/>
        <end position="444"/>
    </location>
</feature>
<dbReference type="Proteomes" id="UP001203342">
    <property type="component" value="Unassembled WGS sequence"/>
</dbReference>
<dbReference type="NCBIfam" id="TIGR04183">
    <property type="entry name" value="Por_Secre_tail"/>
    <property type="match status" value="1"/>
</dbReference>
<dbReference type="PRINTS" id="PR00633">
    <property type="entry name" value="RCCNDNSATION"/>
</dbReference>
<dbReference type="InterPro" id="IPR000408">
    <property type="entry name" value="Reg_chr_condens"/>
</dbReference>
<dbReference type="PANTHER" id="PTHR45982">
    <property type="entry name" value="REGULATOR OF CHROMOSOME CONDENSATION"/>
    <property type="match status" value="1"/>
</dbReference>
<dbReference type="RefSeq" id="WP_250582064.1">
    <property type="nucleotide sequence ID" value="NZ_JAMLJN010000006.1"/>
</dbReference>
<dbReference type="SUPFAM" id="SSF50985">
    <property type="entry name" value="RCC1/BLIP-II"/>
    <property type="match status" value="1"/>
</dbReference>
<evidence type="ECO:0000313" key="7">
    <source>
        <dbReference type="EMBL" id="MCL9770552.1"/>
    </source>
</evidence>
<protein>
    <submittedName>
        <fullName evidence="7">T9SS type A sorting domain-containing protein</fullName>
    </submittedName>
</protein>
<evidence type="ECO:0000259" key="5">
    <source>
        <dbReference type="Pfam" id="PF18962"/>
    </source>
</evidence>
<evidence type="ECO:0000256" key="4">
    <source>
        <dbReference type="SAM" id="SignalP"/>
    </source>
</evidence>
<accession>A0ABT0TI78</accession>
<organism evidence="7 8">
    <name type="scientific">Flavobacterium fragile</name>
    <dbReference type="NCBI Taxonomy" id="2949085"/>
    <lineage>
        <taxon>Bacteria</taxon>
        <taxon>Pseudomonadati</taxon>
        <taxon>Bacteroidota</taxon>
        <taxon>Flavobacteriia</taxon>
        <taxon>Flavobacteriales</taxon>
        <taxon>Flavobacteriaceae</taxon>
        <taxon>Flavobacterium</taxon>
    </lineage>
</organism>
<keyword evidence="3" id="KW-0677">Repeat</keyword>